<dbReference type="Proteomes" id="UP000229098">
    <property type="component" value="Unassembled WGS sequence"/>
</dbReference>
<keyword evidence="6" id="KW-0235">DNA replication</keyword>
<dbReference type="Pfam" id="PF02811">
    <property type="entry name" value="PHP"/>
    <property type="match status" value="1"/>
</dbReference>
<sequence length="1058" mass="118442">MSFVHLHTHSHYSLLDGLSKIDELVAHAKEKNMPALALTDHGNLYGAIEFYQKATKAGIKPIIGVEAYITAGDMTSKIAGIDDKRFHLILLAKNQTGYKNLLKLVTASNLEGYYYKPRMDKNLLKKHADGLIALSGCLSGEIPQALLINDQERAKELADEYRSIFGADNFYIEIGNHPNVPNYPKVVDDLIVFARANAIPLVATQDAHYLHTEDAAAHDVLLAIQTNSHVGDPNRMSMKSDDYSVRAPEEMKELFPHIPEAVENTLRVAEKCNLKLELGTIQLPHYPIPDGKTDAEYLKEMCESRIKNRYPEPAKEIYDRMHYELSVFEKTGFTTYFLMVQDFVNWAKDQGIVVGPGRGSAAGSIVAYILGITNVDPIYYNLLFERFMNPDRISPPDIDLDFADTRRDEVIEYVSRKYGRDHVAQIITFGTMAARAAIRDTGRAMGLPYGFCDRIAKLIPFGYGLEKALAEVAELEELYKKDPQTKELLDAAKKLEGVVRHASTHACGVVITKDSLTDVMPLQYATSGGGEESAKSLVTQYEMHAVEDLGLLKVDFLGLANLSIIEDALLRIKERHGVTLVIDDIPLDDERVFEPFKSGETTGFFQFESAGMRRYLKELRPSEFEDLIAMVSLYRPGPMELIPSYIKRKHGEEKITHLHPKLEPILRSTYGIGIYQEQMMRIARDLAGFTLAEADTLRKAIGKKIVDLLAEQQEKLISGMVKNDIPKETAEAIWELFPPFARYGFNRSHAACYALIAYQTAYLKVHYPAEFMAAIMNADAKNVERMAFLVGECKNINITVSPPSINASNRDFTIVSEHEIRFGFAAIKNLGSNTTDAIIEERKAGGVFTSFEDFLNRMNAGTINKKSLEALVKSGTFDDLEERNRILLNMDAILDYVREAGRAKMQNQSSLFTLLPAEQTAPLLRLPSVEAASMTERLRWEKELLGLYVSGHPLDPFKEKIPRSNSSIATVKQFRSGAAITTAGLISNMKKILTKKGDTMAFLRIEDLSDTIEAVVFPSALKKYGEHLKEENCISIKGKTNEREGETSIICDEIIVMV</sequence>
<dbReference type="SUPFAM" id="SSF89550">
    <property type="entry name" value="PHP domain-like"/>
    <property type="match status" value="1"/>
</dbReference>
<dbReference type="CDD" id="cd04485">
    <property type="entry name" value="DnaE_OBF"/>
    <property type="match status" value="1"/>
</dbReference>
<evidence type="ECO:0000256" key="2">
    <source>
        <dbReference type="ARBA" id="ARBA00012417"/>
    </source>
</evidence>
<dbReference type="InterPro" id="IPR011708">
    <property type="entry name" value="DNA_pol3_alpha_NTPase_dom"/>
</dbReference>
<dbReference type="AlphaFoldDB" id="A0A2M8KWY2"/>
<dbReference type="Pfam" id="PF17657">
    <property type="entry name" value="DNA_pol3_finger"/>
    <property type="match status" value="1"/>
</dbReference>
<dbReference type="InterPro" id="IPR004013">
    <property type="entry name" value="PHP_dom"/>
</dbReference>
<dbReference type="Gene3D" id="3.20.20.140">
    <property type="entry name" value="Metal-dependent hydrolases"/>
    <property type="match status" value="1"/>
</dbReference>
<dbReference type="InterPro" id="IPR029460">
    <property type="entry name" value="DNAPol_HHH"/>
</dbReference>
<dbReference type="InterPro" id="IPR004365">
    <property type="entry name" value="NA-bd_OB_tRNA"/>
</dbReference>
<dbReference type="PANTHER" id="PTHR32294:SF0">
    <property type="entry name" value="DNA POLYMERASE III SUBUNIT ALPHA"/>
    <property type="match status" value="1"/>
</dbReference>
<dbReference type="GO" id="GO:0006260">
    <property type="term" value="P:DNA replication"/>
    <property type="evidence" value="ECO:0007669"/>
    <property type="project" value="UniProtKB-KW"/>
</dbReference>
<dbReference type="CDD" id="cd12113">
    <property type="entry name" value="PHP_PolIIIA_DnaE3"/>
    <property type="match status" value="1"/>
</dbReference>
<dbReference type="EC" id="2.7.7.7" evidence="2"/>
<dbReference type="InterPro" id="IPR016195">
    <property type="entry name" value="Pol/histidinol_Pase-like"/>
</dbReference>
<dbReference type="NCBIfam" id="NF005298">
    <property type="entry name" value="PRK06826.1"/>
    <property type="match status" value="1"/>
</dbReference>
<evidence type="ECO:0000259" key="9">
    <source>
        <dbReference type="SMART" id="SM00481"/>
    </source>
</evidence>
<dbReference type="InterPro" id="IPR003141">
    <property type="entry name" value="Pol/His_phosphatase_N"/>
</dbReference>
<organism evidence="10 11">
    <name type="scientific">Candidatus Ryanbacteria bacterium CG10_big_fil_rev_8_21_14_0_10_43_42</name>
    <dbReference type="NCBI Taxonomy" id="1974864"/>
    <lineage>
        <taxon>Bacteria</taxon>
        <taxon>Candidatus Ryaniibacteriota</taxon>
    </lineage>
</organism>
<dbReference type="Pfam" id="PF14579">
    <property type="entry name" value="HHH_6"/>
    <property type="match status" value="1"/>
</dbReference>
<comment type="subcellular location">
    <subcellularLocation>
        <location evidence="1">Cytoplasm</location>
    </subcellularLocation>
</comment>
<evidence type="ECO:0000256" key="7">
    <source>
        <dbReference type="ARBA" id="ARBA00022932"/>
    </source>
</evidence>
<protein>
    <recommendedName>
        <fullName evidence="3">DNA polymerase III subunit alpha</fullName>
        <ecNumber evidence="2">2.7.7.7</ecNumber>
    </recommendedName>
</protein>
<keyword evidence="7" id="KW-0239">DNA-directed DNA polymerase</keyword>
<comment type="catalytic activity">
    <reaction evidence="8">
        <text>DNA(n) + a 2'-deoxyribonucleoside 5'-triphosphate = DNA(n+1) + diphosphate</text>
        <dbReference type="Rhea" id="RHEA:22508"/>
        <dbReference type="Rhea" id="RHEA-COMP:17339"/>
        <dbReference type="Rhea" id="RHEA-COMP:17340"/>
        <dbReference type="ChEBI" id="CHEBI:33019"/>
        <dbReference type="ChEBI" id="CHEBI:61560"/>
        <dbReference type="ChEBI" id="CHEBI:173112"/>
        <dbReference type="EC" id="2.7.7.7"/>
    </reaction>
</comment>
<dbReference type="GO" id="GO:0008408">
    <property type="term" value="F:3'-5' exonuclease activity"/>
    <property type="evidence" value="ECO:0007669"/>
    <property type="project" value="InterPro"/>
</dbReference>
<dbReference type="InterPro" id="IPR041931">
    <property type="entry name" value="DNA_pol3_alpha_thumb_dom"/>
</dbReference>
<proteinExistence type="predicted"/>
<reference evidence="11" key="1">
    <citation type="submission" date="2017-09" db="EMBL/GenBank/DDBJ databases">
        <title>Depth-based differentiation of microbial function through sediment-hosted aquifers and enrichment of novel symbionts in the deep terrestrial subsurface.</title>
        <authorList>
            <person name="Probst A.J."/>
            <person name="Ladd B."/>
            <person name="Jarett J.K."/>
            <person name="Geller-Mcgrath D.E."/>
            <person name="Sieber C.M.K."/>
            <person name="Emerson J.B."/>
            <person name="Anantharaman K."/>
            <person name="Thomas B.C."/>
            <person name="Malmstrom R."/>
            <person name="Stieglmeier M."/>
            <person name="Klingl A."/>
            <person name="Woyke T."/>
            <person name="Ryan C.M."/>
            <person name="Banfield J.F."/>
        </authorList>
    </citation>
    <scope>NUCLEOTIDE SEQUENCE [LARGE SCALE GENOMIC DNA]</scope>
</reference>
<evidence type="ECO:0000313" key="11">
    <source>
        <dbReference type="Proteomes" id="UP000229098"/>
    </source>
</evidence>
<keyword evidence="4" id="KW-0808">Transferase</keyword>
<evidence type="ECO:0000256" key="3">
    <source>
        <dbReference type="ARBA" id="ARBA00019114"/>
    </source>
</evidence>
<comment type="caution">
    <text evidence="10">The sequence shown here is derived from an EMBL/GenBank/DDBJ whole genome shotgun (WGS) entry which is preliminary data.</text>
</comment>
<evidence type="ECO:0000256" key="5">
    <source>
        <dbReference type="ARBA" id="ARBA00022695"/>
    </source>
</evidence>
<dbReference type="PANTHER" id="PTHR32294">
    <property type="entry name" value="DNA POLYMERASE III SUBUNIT ALPHA"/>
    <property type="match status" value="1"/>
</dbReference>
<keyword evidence="5" id="KW-0548">Nucleotidyltransferase</keyword>
<dbReference type="Gene3D" id="2.40.50.140">
    <property type="entry name" value="Nucleic acid-binding proteins"/>
    <property type="match status" value="1"/>
</dbReference>
<dbReference type="InterPro" id="IPR004805">
    <property type="entry name" value="DnaE2/DnaE/PolC"/>
</dbReference>
<dbReference type="Gene3D" id="1.10.150.870">
    <property type="match status" value="1"/>
</dbReference>
<evidence type="ECO:0000313" key="10">
    <source>
        <dbReference type="EMBL" id="PJE64411.1"/>
    </source>
</evidence>
<name>A0A2M8KWY2_9BACT</name>
<dbReference type="GO" id="GO:0003887">
    <property type="term" value="F:DNA-directed DNA polymerase activity"/>
    <property type="evidence" value="ECO:0007669"/>
    <property type="project" value="UniProtKB-KW"/>
</dbReference>
<dbReference type="Pfam" id="PF07733">
    <property type="entry name" value="DNA_pol3_alpha"/>
    <property type="match status" value="1"/>
</dbReference>
<evidence type="ECO:0000256" key="4">
    <source>
        <dbReference type="ARBA" id="ARBA00022679"/>
    </source>
</evidence>
<dbReference type="InterPro" id="IPR040982">
    <property type="entry name" value="DNA_pol3_finger"/>
</dbReference>
<dbReference type="Pfam" id="PF01336">
    <property type="entry name" value="tRNA_anti-codon"/>
    <property type="match status" value="1"/>
</dbReference>
<evidence type="ECO:0000256" key="1">
    <source>
        <dbReference type="ARBA" id="ARBA00004496"/>
    </source>
</evidence>
<evidence type="ECO:0000256" key="8">
    <source>
        <dbReference type="ARBA" id="ARBA00049244"/>
    </source>
</evidence>
<dbReference type="NCBIfam" id="TIGR00594">
    <property type="entry name" value="polc"/>
    <property type="match status" value="1"/>
</dbReference>
<dbReference type="Gene3D" id="1.10.10.1600">
    <property type="entry name" value="Bacterial DNA polymerase III alpha subunit, thumb domain"/>
    <property type="match status" value="1"/>
</dbReference>
<dbReference type="InterPro" id="IPR012340">
    <property type="entry name" value="NA-bd_OB-fold"/>
</dbReference>
<gene>
    <name evidence="10" type="ORF">COU90_03110</name>
</gene>
<feature type="domain" description="Polymerase/histidinol phosphatase N-terminal" evidence="9">
    <location>
        <begin position="4"/>
        <end position="71"/>
    </location>
</feature>
<evidence type="ECO:0000256" key="6">
    <source>
        <dbReference type="ARBA" id="ARBA00022705"/>
    </source>
</evidence>
<dbReference type="GO" id="GO:0005737">
    <property type="term" value="C:cytoplasm"/>
    <property type="evidence" value="ECO:0007669"/>
    <property type="project" value="UniProtKB-SubCell"/>
</dbReference>
<dbReference type="SMART" id="SM00481">
    <property type="entry name" value="POLIIIAc"/>
    <property type="match status" value="1"/>
</dbReference>
<accession>A0A2M8KWY2</accession>
<dbReference type="EMBL" id="PFEF01000006">
    <property type="protein sequence ID" value="PJE64411.1"/>
    <property type="molecule type" value="Genomic_DNA"/>
</dbReference>
<dbReference type="GO" id="GO:0003676">
    <property type="term" value="F:nucleic acid binding"/>
    <property type="evidence" value="ECO:0007669"/>
    <property type="project" value="InterPro"/>
</dbReference>
<dbReference type="NCBIfam" id="NF004226">
    <property type="entry name" value="PRK05673.1"/>
    <property type="match status" value="1"/>
</dbReference>